<organism evidence="2 3">
    <name type="scientific">Elasticomyces elasticus</name>
    <dbReference type="NCBI Taxonomy" id="574655"/>
    <lineage>
        <taxon>Eukaryota</taxon>
        <taxon>Fungi</taxon>
        <taxon>Dikarya</taxon>
        <taxon>Ascomycota</taxon>
        <taxon>Pezizomycotina</taxon>
        <taxon>Dothideomycetes</taxon>
        <taxon>Dothideomycetidae</taxon>
        <taxon>Mycosphaerellales</taxon>
        <taxon>Teratosphaeriaceae</taxon>
        <taxon>Elasticomyces</taxon>
    </lineage>
</organism>
<name>A0AAN7VYJ5_9PEZI</name>
<protein>
    <submittedName>
        <fullName evidence="2">Uncharacterized protein</fullName>
    </submittedName>
</protein>
<dbReference type="EMBL" id="JAVRQU010000018">
    <property type="protein sequence ID" value="KAK5693126.1"/>
    <property type="molecule type" value="Genomic_DNA"/>
</dbReference>
<evidence type="ECO:0000313" key="2">
    <source>
        <dbReference type="EMBL" id="KAK5693126.1"/>
    </source>
</evidence>
<reference evidence="2" key="1">
    <citation type="submission" date="2023-08" db="EMBL/GenBank/DDBJ databases">
        <title>Black Yeasts Isolated from many extreme environments.</title>
        <authorList>
            <person name="Coleine C."/>
            <person name="Stajich J.E."/>
            <person name="Selbmann L."/>
        </authorList>
    </citation>
    <scope>NUCLEOTIDE SEQUENCE</scope>
    <source>
        <strain evidence="2">CCFEE 5810</strain>
    </source>
</reference>
<evidence type="ECO:0000313" key="3">
    <source>
        <dbReference type="Proteomes" id="UP001310594"/>
    </source>
</evidence>
<proteinExistence type="predicted"/>
<dbReference type="AlphaFoldDB" id="A0AAN7VYJ5"/>
<keyword evidence="1" id="KW-0812">Transmembrane</keyword>
<comment type="caution">
    <text evidence="2">The sequence shown here is derived from an EMBL/GenBank/DDBJ whole genome shotgun (WGS) entry which is preliminary data.</text>
</comment>
<dbReference type="Proteomes" id="UP001310594">
    <property type="component" value="Unassembled WGS sequence"/>
</dbReference>
<gene>
    <name evidence="2" type="ORF">LTR97_010602</name>
</gene>
<accession>A0AAN7VYJ5</accession>
<keyword evidence="1" id="KW-0472">Membrane</keyword>
<sequence>MGKEQGLIPWQVSIGKENSYVVIWSDFKSCSWNLNGYESLVKYLQEKHDPPNTIVLNPYDTRDWFLVQSSGHVLWQLHDGSGNQKLGEIARMGREYMQREARRTGRTFVTTSDGKEYTISPTTDFDKAPESSIYAMLPLLAKVSRVKAAMPGSPEHQAAMQALEPELRRTALVTLTTIGGVGTLGWWAYRRRQRARAGGFGLHVQSARAMAGGIRPWQRVVSTGFYGGTLYLGYLLGSWQGQQLRQG</sequence>
<evidence type="ECO:0000256" key="1">
    <source>
        <dbReference type="SAM" id="Phobius"/>
    </source>
</evidence>
<keyword evidence="1" id="KW-1133">Transmembrane helix</keyword>
<feature type="transmembrane region" description="Helical" evidence="1">
    <location>
        <begin position="170"/>
        <end position="189"/>
    </location>
</feature>